<organism evidence="2">
    <name type="scientific">Gracilaria chouae</name>
    <dbReference type="NCBI Taxonomy" id="1172980"/>
    <lineage>
        <taxon>Eukaryota</taxon>
        <taxon>Rhodophyta</taxon>
        <taxon>Florideophyceae</taxon>
        <taxon>Rhodymeniophycidae</taxon>
        <taxon>Gracilariales</taxon>
        <taxon>Gracilariaceae</taxon>
        <taxon>Gracilaria</taxon>
    </lineage>
</organism>
<accession>A0A291ICC8</accession>
<sequence>MHSRLIYFYSLEFGFRLFYVFLSFCFCLLINSFNIYNILFFETYPFLKFTSRKFIVTNVMDLFDVICLLFFSKAFFFIFPYVIFQLYKFNSSSWYTYQCIFFKKCIKFAFISSLLILICKSIRTKSSILYILTKWEIKNNHLFTILVEFRIISYIQWVVVFRYSISSFTFLGILLLRHAWVLLKISQIYFLIKHYRKSLIFVILCILFLLTPPDGFLQFLLIMLIFSIFEIVFLLVCYKLHNKEFNKPCRHLTNY</sequence>
<keyword evidence="1" id="KW-0812">Transmembrane</keyword>
<keyword evidence="2" id="KW-0496">Mitochondrion</keyword>
<keyword evidence="1" id="KW-1133">Transmembrane helix</keyword>
<dbReference type="AlphaFoldDB" id="A0A291ICC8"/>
<feature type="transmembrane region" description="Helical" evidence="1">
    <location>
        <begin position="217"/>
        <end position="238"/>
    </location>
</feature>
<evidence type="ECO:0000313" key="2">
    <source>
        <dbReference type="EMBL" id="ATG87358.1"/>
    </source>
</evidence>
<keyword evidence="1" id="KW-0472">Membrane</keyword>
<evidence type="ECO:0000256" key="1">
    <source>
        <dbReference type="SAM" id="Phobius"/>
    </source>
</evidence>
<reference evidence="2" key="1">
    <citation type="submission" date="2017-06" db="EMBL/GenBank/DDBJ databases">
        <title>Complete mitochondrial genome of Gracilaria chouae.</title>
        <authorList>
            <person name="Zhang L."/>
            <person name="Liu T."/>
        </authorList>
    </citation>
    <scope>NUCLEOTIDE SEQUENCE</scope>
</reference>
<feature type="transmembrane region" description="Helical" evidence="1">
    <location>
        <begin position="17"/>
        <end position="41"/>
    </location>
</feature>
<dbReference type="EMBL" id="MF351970">
    <property type="protein sequence ID" value="ATG87358.1"/>
    <property type="molecule type" value="Genomic_DNA"/>
</dbReference>
<feature type="transmembrane region" description="Helical" evidence="1">
    <location>
        <begin position="62"/>
        <end position="83"/>
    </location>
</feature>
<feature type="transmembrane region" description="Helical" evidence="1">
    <location>
        <begin position="165"/>
        <end position="183"/>
    </location>
</feature>
<geneLocation type="mitochondrion" evidence="2"/>
<feature type="transmembrane region" description="Helical" evidence="1">
    <location>
        <begin position="95"/>
        <end position="119"/>
    </location>
</feature>
<proteinExistence type="predicted"/>
<name>A0A291ICC8_9FLOR</name>
<protein>
    <submittedName>
        <fullName evidence="2">SecY</fullName>
    </submittedName>
</protein>
<gene>
    <name evidence="2" type="primary">secY</name>
</gene>